<dbReference type="GO" id="GO:0006643">
    <property type="term" value="P:membrane lipid metabolic process"/>
    <property type="evidence" value="ECO:0007669"/>
    <property type="project" value="TreeGrafter"/>
</dbReference>
<organism evidence="17 18">
    <name type="scientific">Acrobeloides nanus</name>
    <dbReference type="NCBI Taxonomy" id="290746"/>
    <lineage>
        <taxon>Eukaryota</taxon>
        <taxon>Metazoa</taxon>
        <taxon>Ecdysozoa</taxon>
        <taxon>Nematoda</taxon>
        <taxon>Chromadorea</taxon>
        <taxon>Rhabditida</taxon>
        <taxon>Tylenchina</taxon>
        <taxon>Cephalobomorpha</taxon>
        <taxon>Cephaloboidea</taxon>
        <taxon>Cephalobidae</taxon>
        <taxon>Acrobeloides</taxon>
    </lineage>
</organism>
<evidence type="ECO:0000313" key="18">
    <source>
        <dbReference type="WBParaSite" id="ACRNAN_scaffold8239.g32339.t1"/>
    </source>
</evidence>
<comment type="similarity">
    <text evidence="10">Belongs to the sterol desaturase family. TMEM195 subfamily.</text>
</comment>
<dbReference type="GO" id="GO:0008610">
    <property type="term" value="P:lipid biosynthetic process"/>
    <property type="evidence" value="ECO:0007669"/>
    <property type="project" value="InterPro"/>
</dbReference>
<evidence type="ECO:0000259" key="16">
    <source>
        <dbReference type="Pfam" id="PF24858"/>
    </source>
</evidence>
<name>A0A914EJR4_9BILA</name>
<evidence type="ECO:0000256" key="12">
    <source>
        <dbReference type="ARBA" id="ARBA00040992"/>
    </source>
</evidence>
<comment type="subcellular location">
    <subcellularLocation>
        <location evidence="2">Endoplasmic reticulum membrane</location>
        <topology evidence="2">Multi-pass membrane protein</topology>
    </subcellularLocation>
</comment>
<accession>A0A914EJR4</accession>
<sequence length="276" mass="32406">MQSFVVPPPMFLTHKALNALYQFWIHNEITPNLGPLEYLLNTPSHHRIHHGRNPYCIDKNYGGVFIIWDRIFGTFEPENEEKPIYGLVENVKTFNPFYLQLFEFKNLGWDKLFKVDDRAWEIFPGILNKIKTLFMPPGYLPGYELEWTWFWLKLKNPAEGVPPIEEKVKKYHKPLNLCETLYVVAQFGLANFAYIQFSHSRSTLPWSNFFAYLFFILSTVQSIGFLLDKKWFSGGLELVRLVLITLYCGYVNNSLIFVAELISIAYVYLLLINKKL</sequence>
<comment type="catalytic activity">
    <reaction evidence="13">
        <text>1-O-(1,2-saturated-alkyl)-sn-glycerol + (6R)-L-erythro-5,6,7,8-tetrahydrobiopterin + O2 = a 1-(1-hydroxyalkyl)-sn-glycerol + (6R)-L-erythro-6,7-dihydrobiopterin + H2O</text>
        <dbReference type="Rhea" id="RHEA:36255"/>
        <dbReference type="ChEBI" id="CHEBI:15377"/>
        <dbReference type="ChEBI" id="CHEBI:15379"/>
        <dbReference type="ChEBI" id="CHEBI:43120"/>
        <dbReference type="ChEBI" id="CHEBI:59560"/>
        <dbReference type="ChEBI" id="CHEBI:73418"/>
        <dbReference type="ChEBI" id="CHEBI:83957"/>
        <dbReference type="EC" id="1.14.16.5"/>
    </reaction>
</comment>
<evidence type="ECO:0000259" key="15">
    <source>
        <dbReference type="Pfam" id="PF04116"/>
    </source>
</evidence>
<dbReference type="GO" id="GO:0005506">
    <property type="term" value="F:iron ion binding"/>
    <property type="evidence" value="ECO:0007669"/>
    <property type="project" value="InterPro"/>
</dbReference>
<evidence type="ECO:0000256" key="8">
    <source>
        <dbReference type="ARBA" id="ARBA00023098"/>
    </source>
</evidence>
<evidence type="ECO:0000256" key="9">
    <source>
        <dbReference type="ARBA" id="ARBA00023136"/>
    </source>
</evidence>
<evidence type="ECO:0000256" key="6">
    <source>
        <dbReference type="ARBA" id="ARBA00023002"/>
    </source>
</evidence>
<evidence type="ECO:0000313" key="17">
    <source>
        <dbReference type="Proteomes" id="UP000887540"/>
    </source>
</evidence>
<evidence type="ECO:0000256" key="13">
    <source>
        <dbReference type="ARBA" id="ARBA00047556"/>
    </source>
</evidence>
<evidence type="ECO:0000256" key="14">
    <source>
        <dbReference type="SAM" id="Phobius"/>
    </source>
</evidence>
<dbReference type="Pfam" id="PF04116">
    <property type="entry name" value="FA_hydroxylase"/>
    <property type="match status" value="1"/>
</dbReference>
<dbReference type="PANTHER" id="PTHR21624:SF1">
    <property type="entry name" value="ALKYLGLYCEROL MONOOXYGENASE"/>
    <property type="match status" value="1"/>
</dbReference>
<evidence type="ECO:0000256" key="3">
    <source>
        <dbReference type="ARBA" id="ARBA00022692"/>
    </source>
</evidence>
<evidence type="ECO:0000256" key="1">
    <source>
        <dbReference type="ARBA" id="ARBA00001962"/>
    </source>
</evidence>
<feature type="transmembrane region" description="Helical" evidence="14">
    <location>
        <begin position="209"/>
        <end position="227"/>
    </location>
</feature>
<evidence type="ECO:0000256" key="4">
    <source>
        <dbReference type="ARBA" id="ARBA00022824"/>
    </source>
</evidence>
<dbReference type="Pfam" id="PF24858">
    <property type="entry name" value="AGMP_C"/>
    <property type="match status" value="1"/>
</dbReference>
<keyword evidence="9 14" id="KW-0472">Membrane</keyword>
<dbReference type="WBParaSite" id="ACRNAN_scaffold8239.g32339.t1">
    <property type="protein sequence ID" value="ACRNAN_scaffold8239.g32339.t1"/>
    <property type="gene ID" value="ACRNAN_scaffold8239.g32339"/>
</dbReference>
<keyword evidence="4" id="KW-0256">Endoplasmic reticulum</keyword>
<dbReference type="AlphaFoldDB" id="A0A914EJR4"/>
<proteinExistence type="inferred from homology"/>
<keyword evidence="6" id="KW-0560">Oxidoreductase</keyword>
<comment type="cofactor">
    <cofactor evidence="1">
        <name>Fe cation</name>
        <dbReference type="ChEBI" id="CHEBI:24875"/>
    </cofactor>
</comment>
<dbReference type="Proteomes" id="UP000887540">
    <property type="component" value="Unplaced"/>
</dbReference>
<dbReference type="InterPro" id="IPR056853">
    <property type="entry name" value="AGMP_C"/>
</dbReference>
<dbReference type="EC" id="1.14.16.5" evidence="11"/>
<protein>
    <recommendedName>
        <fullName evidence="12">Alkylglycerol monooxygenase</fullName>
        <ecNumber evidence="11">1.14.16.5</ecNumber>
    </recommendedName>
</protein>
<dbReference type="InterPro" id="IPR006694">
    <property type="entry name" value="Fatty_acid_hydroxylase"/>
</dbReference>
<keyword evidence="8" id="KW-0443">Lipid metabolism</keyword>
<feature type="domain" description="Fatty acid hydroxylase" evidence="15">
    <location>
        <begin position="4"/>
        <end position="74"/>
    </location>
</feature>
<dbReference type="GO" id="GO:0005789">
    <property type="term" value="C:endoplasmic reticulum membrane"/>
    <property type="evidence" value="ECO:0007669"/>
    <property type="project" value="UniProtKB-SubCell"/>
</dbReference>
<keyword evidence="5 14" id="KW-1133">Transmembrane helix</keyword>
<evidence type="ECO:0000256" key="10">
    <source>
        <dbReference type="ARBA" id="ARBA00038190"/>
    </source>
</evidence>
<keyword evidence="17" id="KW-1185">Reference proteome</keyword>
<evidence type="ECO:0000256" key="5">
    <source>
        <dbReference type="ARBA" id="ARBA00022989"/>
    </source>
</evidence>
<evidence type="ECO:0000256" key="7">
    <source>
        <dbReference type="ARBA" id="ARBA00023004"/>
    </source>
</evidence>
<keyword evidence="7" id="KW-0408">Iron</keyword>
<evidence type="ECO:0000256" key="2">
    <source>
        <dbReference type="ARBA" id="ARBA00004477"/>
    </source>
</evidence>
<dbReference type="PANTHER" id="PTHR21624">
    <property type="entry name" value="STEROL DESATURASE-RELATED PROTEIN"/>
    <property type="match status" value="1"/>
</dbReference>
<reference evidence="18" key="1">
    <citation type="submission" date="2022-11" db="UniProtKB">
        <authorList>
            <consortium name="WormBaseParasite"/>
        </authorList>
    </citation>
    <scope>IDENTIFICATION</scope>
</reference>
<evidence type="ECO:0000256" key="11">
    <source>
        <dbReference type="ARBA" id="ARBA00039026"/>
    </source>
</evidence>
<dbReference type="InterPro" id="IPR051689">
    <property type="entry name" value="Sterol_desaturase/TMEM195"/>
</dbReference>
<keyword evidence="3 14" id="KW-0812">Transmembrane</keyword>
<feature type="domain" description="Alkylglycerol monooxygenase C-terminal" evidence="16">
    <location>
        <begin position="181"/>
        <end position="254"/>
    </location>
</feature>
<feature type="transmembrane region" description="Helical" evidence="14">
    <location>
        <begin position="239"/>
        <end position="269"/>
    </location>
</feature>
<dbReference type="GO" id="GO:0050479">
    <property type="term" value="F:glyceryl-ether monooxygenase activity"/>
    <property type="evidence" value="ECO:0007669"/>
    <property type="project" value="UniProtKB-EC"/>
</dbReference>